<feature type="domain" description="CobQ/CobB/MinD/ParA nucleotide binding" evidence="3">
    <location>
        <begin position="20"/>
        <end position="230"/>
    </location>
</feature>
<evidence type="ECO:0000313" key="4">
    <source>
        <dbReference type="EMBL" id="MDZ8117270.1"/>
    </source>
</evidence>
<dbReference type="PANTHER" id="PTHR43384:SF4">
    <property type="entry name" value="CELLULOSE BIOSYNTHESIS PROTEIN BCSQ-RELATED"/>
    <property type="match status" value="1"/>
</dbReference>
<dbReference type="InterPro" id="IPR002586">
    <property type="entry name" value="CobQ/CobB/MinD/ParA_Nub-bd_dom"/>
</dbReference>
<accession>A0ABU5MSX5</accession>
<evidence type="ECO:0000259" key="3">
    <source>
        <dbReference type="Pfam" id="PF01656"/>
    </source>
</evidence>
<organism evidence="4 5">
    <name type="scientific">Pontiella agarivorans</name>
    <dbReference type="NCBI Taxonomy" id="3038953"/>
    <lineage>
        <taxon>Bacteria</taxon>
        <taxon>Pseudomonadati</taxon>
        <taxon>Kiritimatiellota</taxon>
        <taxon>Kiritimatiellia</taxon>
        <taxon>Kiritimatiellales</taxon>
        <taxon>Pontiellaceae</taxon>
        <taxon>Pontiella</taxon>
    </lineage>
</organism>
<name>A0ABU5MSX5_9BACT</name>
<evidence type="ECO:0000313" key="5">
    <source>
        <dbReference type="Proteomes" id="UP001290861"/>
    </source>
</evidence>
<dbReference type="InterPro" id="IPR050625">
    <property type="entry name" value="ParA/MinD_ATPase"/>
</dbReference>
<dbReference type="EMBL" id="JARVCO010000002">
    <property type="protein sequence ID" value="MDZ8117270.1"/>
    <property type="molecule type" value="Genomic_DNA"/>
</dbReference>
<proteinExistence type="predicted"/>
<dbReference type="PIRSF" id="PIRSF003092">
    <property type="entry name" value="MinD"/>
    <property type="match status" value="1"/>
</dbReference>
<dbReference type="Gene3D" id="3.40.50.300">
    <property type="entry name" value="P-loop containing nucleotide triphosphate hydrolases"/>
    <property type="match status" value="1"/>
</dbReference>
<reference evidence="4 5" key="1">
    <citation type="journal article" date="2024" name="Appl. Environ. Microbiol.">
        <title>Pontiella agarivorans sp. nov., a novel marine anaerobic bacterium capable of degrading macroalgal polysaccharides and fixing nitrogen.</title>
        <authorList>
            <person name="Liu N."/>
            <person name="Kivenson V."/>
            <person name="Peng X."/>
            <person name="Cui Z."/>
            <person name="Lankiewicz T.S."/>
            <person name="Gosselin K.M."/>
            <person name="English C.J."/>
            <person name="Blair E.M."/>
            <person name="O'Malley M.A."/>
            <person name="Valentine D.L."/>
        </authorList>
    </citation>
    <scope>NUCLEOTIDE SEQUENCE [LARGE SCALE GENOMIC DNA]</scope>
    <source>
        <strain evidence="4 5">NLcol2</strain>
    </source>
</reference>
<comment type="caution">
    <text evidence="4">The sequence shown here is derived from an EMBL/GenBank/DDBJ whole genome shotgun (WGS) entry which is preliminary data.</text>
</comment>
<sequence length="291" mass="30890">MEPKEQTAEATVSRQLRCLAIGSGKGGVGKTVISVGLSVALVEMGYRVLLFDADLGLANVDLQIGIDPVFTLQDVVYGECPLEQAVASVPGGPDVLAASSGAREMATMSESRREMLVDDLIRFSAGYDFLIIDTEAGIGAGAIAFLQAMPQVNVVVANEPTSVMDAYSLIKILSAEPVPPEIRLVVNSVKTEEEGQRLAMRLNETMKRFLGRTIEIAGIVLYDSVVGDAIRARRSVVHFAPQSAPAIGLRHLAHSIVSSNKARDFGKPMDRSAFGNMATVGQSGAGSEDEK</sequence>
<dbReference type="RefSeq" id="WP_322607072.1">
    <property type="nucleotide sequence ID" value="NZ_JARVCO010000002.1"/>
</dbReference>
<dbReference type="Proteomes" id="UP001290861">
    <property type="component" value="Unassembled WGS sequence"/>
</dbReference>
<dbReference type="PANTHER" id="PTHR43384">
    <property type="entry name" value="SEPTUM SITE-DETERMINING PROTEIN MIND HOMOLOG, CHLOROPLASTIC-RELATED"/>
    <property type="match status" value="1"/>
</dbReference>
<dbReference type="Pfam" id="PF01656">
    <property type="entry name" value="CbiA"/>
    <property type="match status" value="1"/>
</dbReference>
<dbReference type="InterPro" id="IPR025501">
    <property type="entry name" value="MinD_FleN"/>
</dbReference>
<evidence type="ECO:0000256" key="2">
    <source>
        <dbReference type="ARBA" id="ARBA00022840"/>
    </source>
</evidence>
<dbReference type="CDD" id="cd02038">
    <property type="entry name" value="FlhG-like"/>
    <property type="match status" value="1"/>
</dbReference>
<dbReference type="SUPFAM" id="SSF52540">
    <property type="entry name" value="P-loop containing nucleoside triphosphate hydrolases"/>
    <property type="match status" value="1"/>
</dbReference>
<keyword evidence="1" id="KW-0547">Nucleotide-binding</keyword>
<gene>
    <name evidence="4" type="ORF">P9H32_01415</name>
</gene>
<dbReference type="InterPro" id="IPR027417">
    <property type="entry name" value="P-loop_NTPase"/>
</dbReference>
<evidence type="ECO:0000256" key="1">
    <source>
        <dbReference type="ARBA" id="ARBA00022741"/>
    </source>
</evidence>
<dbReference type="InterPro" id="IPR033875">
    <property type="entry name" value="FlhG"/>
</dbReference>
<protein>
    <submittedName>
        <fullName evidence="4">MinD/ParA family protein</fullName>
    </submittedName>
</protein>
<keyword evidence="5" id="KW-1185">Reference proteome</keyword>
<keyword evidence="2" id="KW-0067">ATP-binding</keyword>